<evidence type="ECO:0000313" key="2">
    <source>
        <dbReference type="Proteomes" id="UP000325507"/>
    </source>
</evidence>
<keyword evidence="2" id="KW-1185">Reference proteome</keyword>
<accession>A0A5J6DAD6</accession>
<dbReference type="EMBL" id="MN184886">
    <property type="protein sequence ID" value="QEQ94778.1"/>
    <property type="molecule type" value="Genomic_DNA"/>
</dbReference>
<reference evidence="1 2" key="1">
    <citation type="submission" date="2019-07" db="EMBL/GenBank/DDBJ databases">
        <title>Complete genome sequence of bacteriophage infecting Erwinia pyrifoliae.</title>
        <authorList>
            <person name="Kim S.G."/>
            <person name="Park S.C."/>
        </authorList>
    </citation>
    <scope>NUCLEOTIDE SEQUENCE [LARGE SCALE GENOMIC DNA]</scope>
</reference>
<gene>
    <name evidence="1" type="ORF">pEpSNUABM08_31</name>
</gene>
<protein>
    <submittedName>
        <fullName evidence="1">Uncharacterized protein</fullName>
    </submittedName>
</protein>
<sequence length="313" mass="34345">MPFIDGFEQFDKAENPAAEMRLANYTILGNVVTGTGRKTGRSLVCSSSSVSRAWPWTGDRFSVGFAFKFDKRGALIQFNNGATLALDSSTGRPYFVGGAIGNAGPVKNRWYYCELELRRNARQIIVWFNGRQDFVGTMPEDLAAANTVTCRLNPWNAVTDDAGSTKNYDDFYMNNGARIQPMQIVTRFPTKDEGPNGWAPSTSPGAAHWSMVGPLPTDKLDRYLIANVTGAEESFSSSTTLPDSNNVLALGLVSLVRKTTVDNLTLTMKFGGRNIPNTDIPMDWAYRYSDVPVQGDTSDSIVDEKFGAVLNRS</sequence>
<name>A0A5J6DAD6_9CAUD</name>
<organism evidence="1 2">
    <name type="scientific">Erwinia phage pEp_SNUABM_08</name>
    <dbReference type="NCBI Taxonomy" id="2593268"/>
    <lineage>
        <taxon>Viruses</taxon>
        <taxon>Duplodnaviria</taxon>
        <taxon>Heunggongvirae</taxon>
        <taxon>Uroviricota</taxon>
        <taxon>Caudoviricetes</taxon>
        <taxon>Casjensviridae</taxon>
        <taxon>Gwanakrovirus</taxon>
        <taxon>Gwanakrovirus SNUABM08</taxon>
    </lineage>
</organism>
<evidence type="ECO:0000313" key="1">
    <source>
        <dbReference type="EMBL" id="QEQ94778.1"/>
    </source>
</evidence>
<proteinExistence type="predicted"/>
<dbReference type="Proteomes" id="UP000325507">
    <property type="component" value="Segment"/>
</dbReference>